<comment type="caution">
    <text evidence="2">The sequence shown here is derived from an EMBL/GenBank/DDBJ whole genome shotgun (WGS) entry which is preliminary data.</text>
</comment>
<feature type="domain" description="PX" evidence="1">
    <location>
        <begin position="149"/>
        <end position="258"/>
    </location>
</feature>
<dbReference type="CDD" id="cd06093">
    <property type="entry name" value="PX_domain"/>
    <property type="match status" value="1"/>
</dbReference>
<dbReference type="PANTHER" id="PTHR10555:SF170">
    <property type="entry name" value="FI18122P1"/>
    <property type="match status" value="1"/>
</dbReference>
<dbReference type="SMART" id="SM00312">
    <property type="entry name" value="PX"/>
    <property type="match status" value="1"/>
</dbReference>
<name>A0AAU9J1H9_9CILI</name>
<dbReference type="InterPro" id="IPR036871">
    <property type="entry name" value="PX_dom_sf"/>
</dbReference>
<organism evidence="2 3">
    <name type="scientific">Blepharisma stoltei</name>
    <dbReference type="NCBI Taxonomy" id="1481888"/>
    <lineage>
        <taxon>Eukaryota</taxon>
        <taxon>Sar</taxon>
        <taxon>Alveolata</taxon>
        <taxon>Ciliophora</taxon>
        <taxon>Postciliodesmatophora</taxon>
        <taxon>Heterotrichea</taxon>
        <taxon>Heterotrichida</taxon>
        <taxon>Blepharismidae</taxon>
        <taxon>Blepharisma</taxon>
    </lineage>
</organism>
<dbReference type="Proteomes" id="UP001162131">
    <property type="component" value="Unassembled WGS sequence"/>
</dbReference>
<dbReference type="PROSITE" id="PS50195">
    <property type="entry name" value="PX"/>
    <property type="match status" value="1"/>
</dbReference>
<evidence type="ECO:0000313" key="3">
    <source>
        <dbReference type="Proteomes" id="UP001162131"/>
    </source>
</evidence>
<evidence type="ECO:0000313" key="2">
    <source>
        <dbReference type="EMBL" id="CAG9319224.1"/>
    </source>
</evidence>
<dbReference type="Pfam" id="PF00787">
    <property type="entry name" value="PX"/>
    <property type="match status" value="1"/>
</dbReference>
<dbReference type="PANTHER" id="PTHR10555">
    <property type="entry name" value="SORTING NEXIN"/>
    <property type="match status" value="1"/>
</dbReference>
<proteinExistence type="predicted"/>
<dbReference type="GO" id="GO:0035091">
    <property type="term" value="F:phosphatidylinositol binding"/>
    <property type="evidence" value="ECO:0007669"/>
    <property type="project" value="InterPro"/>
</dbReference>
<dbReference type="AlphaFoldDB" id="A0AAU9J1H9"/>
<accession>A0AAU9J1H9</accession>
<dbReference type="SUPFAM" id="SSF64268">
    <property type="entry name" value="PX domain"/>
    <property type="match status" value="1"/>
</dbReference>
<reference evidence="2" key="1">
    <citation type="submission" date="2021-09" db="EMBL/GenBank/DDBJ databases">
        <authorList>
            <consortium name="AG Swart"/>
            <person name="Singh M."/>
            <person name="Singh A."/>
            <person name="Seah K."/>
            <person name="Emmerich C."/>
        </authorList>
    </citation>
    <scope>NUCLEOTIDE SEQUENCE</scope>
    <source>
        <strain evidence="2">ATCC30299</strain>
    </source>
</reference>
<dbReference type="Gene3D" id="3.30.1520.10">
    <property type="entry name" value="Phox-like domain"/>
    <property type="match status" value="1"/>
</dbReference>
<sequence>MDSDSEEYLAEAGRKAKQKFLREEIIELNYDPKLFTHFCESKKGADIDLYTTEELEECVKEFKIRFRSNDTYEQYQEKVRKDKELEKRLYEIPIRKVNKAVEEYKKQEESKNYIETRTVSLASLESQGEIFSVQAEMATPTDLLNCKNLKLTVSEPKVVQGGLFGSNYVIYNIVTSPLGWDVRRRYKQFKWLREVLSHEFPGYYIPPLPDKKAHGNTEDMTILKRQRFLQRYMNSLISNPIFRSSPSFELFLKENSDKEFKSSKDCNKKTKRAALNQFISLTGDLYCDSRDHATKFNAISQYLNNGETIKKKLKRQSEEIMEDLLKLSKTIASYAETIRQAADLQDLPDFNDGHKELYKSLNDALLDWSDWEIENSNFISDYFNMFFKFGYMELGALKELIKERENHYGNFKRAEGKESEKRRKAKEWYGFYNYQCLTETERVILACRNGTCEHFSDMANYQIKSAIKFRGIWENLNTKVVEISDRFSFFR</sequence>
<dbReference type="InterPro" id="IPR001683">
    <property type="entry name" value="PX_dom"/>
</dbReference>
<dbReference type="EMBL" id="CAJZBQ010000022">
    <property type="protein sequence ID" value="CAG9319224.1"/>
    <property type="molecule type" value="Genomic_DNA"/>
</dbReference>
<keyword evidence="3" id="KW-1185">Reference proteome</keyword>
<evidence type="ECO:0000259" key="1">
    <source>
        <dbReference type="PROSITE" id="PS50195"/>
    </source>
</evidence>
<protein>
    <recommendedName>
        <fullName evidence="1">PX domain-containing protein</fullName>
    </recommendedName>
</protein>
<gene>
    <name evidence="2" type="ORF">BSTOLATCC_MIC23432</name>
</gene>
<dbReference type="GO" id="GO:0005768">
    <property type="term" value="C:endosome"/>
    <property type="evidence" value="ECO:0007669"/>
    <property type="project" value="TreeGrafter"/>
</dbReference>